<proteinExistence type="predicted"/>
<evidence type="ECO:0008006" key="4">
    <source>
        <dbReference type="Google" id="ProtNLM"/>
    </source>
</evidence>
<gene>
    <name evidence="2" type="ORF">CI15_15180</name>
</gene>
<sequence length="89" mass="8920">MKTNVFFALLAAVFASAAAPAFASGYGPAPVYEPSVGAPAAQSAPSLRTIGAERADTGREQAYGGAASGLSQAGSRATLVPRQSLFAHH</sequence>
<dbReference type="STRING" id="1399968.CI15_15180"/>
<name>A0A149PR39_9BURK</name>
<evidence type="ECO:0000256" key="1">
    <source>
        <dbReference type="SAM" id="SignalP"/>
    </source>
</evidence>
<comment type="caution">
    <text evidence="2">The sequence shown here is derived from an EMBL/GenBank/DDBJ whole genome shotgun (WGS) entry which is preliminary data.</text>
</comment>
<accession>A0A149PR39</accession>
<organism evidence="2 3">
    <name type="scientific">Paraburkholderia monticola</name>
    <dbReference type="NCBI Taxonomy" id="1399968"/>
    <lineage>
        <taxon>Bacteria</taxon>
        <taxon>Pseudomonadati</taxon>
        <taxon>Pseudomonadota</taxon>
        <taxon>Betaproteobacteria</taxon>
        <taxon>Burkholderiales</taxon>
        <taxon>Burkholderiaceae</taxon>
        <taxon>Paraburkholderia</taxon>
    </lineage>
</organism>
<protein>
    <recommendedName>
        <fullName evidence="4">Alpha/beta hydrolase</fullName>
    </recommendedName>
</protein>
<reference evidence="2 3" key="1">
    <citation type="journal article" date="2015" name="Int. J. Syst. Evol. Microbiol.">
        <title>Burkholderia monticola sp. nov., isolated from mountain soil.</title>
        <authorList>
            <person name="Baek I."/>
            <person name="Seo B."/>
            <person name="Lee I."/>
            <person name="Yi H."/>
            <person name="Chun J."/>
        </authorList>
    </citation>
    <scope>NUCLEOTIDE SEQUENCE [LARGE SCALE GENOMIC DNA]</scope>
    <source>
        <strain evidence="2 3">JC2948</strain>
    </source>
</reference>
<keyword evidence="1" id="KW-0732">Signal</keyword>
<dbReference type="AlphaFoldDB" id="A0A149PR39"/>
<evidence type="ECO:0000313" key="3">
    <source>
        <dbReference type="Proteomes" id="UP000075613"/>
    </source>
</evidence>
<dbReference type="Proteomes" id="UP000075613">
    <property type="component" value="Unassembled WGS sequence"/>
</dbReference>
<keyword evidence="3" id="KW-1185">Reference proteome</keyword>
<dbReference type="OrthoDB" id="9133844at2"/>
<feature type="signal peptide" evidence="1">
    <location>
        <begin position="1"/>
        <end position="23"/>
    </location>
</feature>
<evidence type="ECO:0000313" key="2">
    <source>
        <dbReference type="EMBL" id="KXU87488.1"/>
    </source>
</evidence>
<feature type="chain" id="PRO_5007551500" description="Alpha/beta hydrolase" evidence="1">
    <location>
        <begin position="24"/>
        <end position="89"/>
    </location>
</feature>
<dbReference type="RefSeq" id="WP_062129140.1">
    <property type="nucleotide sequence ID" value="NZ_LRBG01000012.1"/>
</dbReference>
<dbReference type="EMBL" id="LRBG01000012">
    <property type="protein sequence ID" value="KXU87488.1"/>
    <property type="molecule type" value="Genomic_DNA"/>
</dbReference>